<dbReference type="SUPFAM" id="SSF52540">
    <property type="entry name" value="P-loop containing nucleoside triphosphate hydrolases"/>
    <property type="match status" value="1"/>
</dbReference>
<dbReference type="EMBL" id="JAHQCR010000051">
    <property type="protein sequence ID" value="MBU9722379.1"/>
    <property type="molecule type" value="Genomic_DNA"/>
</dbReference>
<dbReference type="InterPro" id="IPR027417">
    <property type="entry name" value="P-loop_NTPase"/>
</dbReference>
<proteinExistence type="predicted"/>
<reference evidence="2 3" key="1">
    <citation type="submission" date="2021-06" db="EMBL/GenBank/DDBJ databases">
        <title>Bacillus sp. RD4P76, an endophyte from a halophyte.</title>
        <authorList>
            <person name="Sun J.-Q."/>
        </authorList>
    </citation>
    <scope>NUCLEOTIDE SEQUENCE [LARGE SCALE GENOMIC DNA]</scope>
    <source>
        <strain evidence="2 3">JCM 17098</strain>
    </source>
</reference>
<evidence type="ECO:0000313" key="2">
    <source>
        <dbReference type="EMBL" id="MBU9722379.1"/>
    </source>
</evidence>
<evidence type="ECO:0000259" key="1">
    <source>
        <dbReference type="Pfam" id="PF00485"/>
    </source>
</evidence>
<gene>
    <name evidence="2" type="ORF">KS407_13150</name>
</gene>
<dbReference type="Pfam" id="PF00485">
    <property type="entry name" value="PRK"/>
    <property type="match status" value="1"/>
</dbReference>
<accession>A0ABS6JUY4</accession>
<dbReference type="Proteomes" id="UP000790580">
    <property type="component" value="Unassembled WGS sequence"/>
</dbReference>
<protein>
    <recommendedName>
        <fullName evidence="1">Phosphoribulokinase/uridine kinase domain-containing protein</fullName>
    </recommendedName>
</protein>
<dbReference type="PANTHER" id="PTHR10285">
    <property type="entry name" value="URIDINE KINASE"/>
    <property type="match status" value="1"/>
</dbReference>
<dbReference type="Gene3D" id="3.40.50.300">
    <property type="entry name" value="P-loop containing nucleotide triphosphate hydrolases"/>
    <property type="match status" value="1"/>
</dbReference>
<comment type="caution">
    <text evidence="2">The sequence shown here is derived from an EMBL/GenBank/DDBJ whole genome shotgun (WGS) entry which is preliminary data.</text>
</comment>
<keyword evidence="3" id="KW-1185">Reference proteome</keyword>
<evidence type="ECO:0000313" key="3">
    <source>
        <dbReference type="Proteomes" id="UP000790580"/>
    </source>
</evidence>
<name>A0ABS6JUY4_9BACI</name>
<dbReference type="InterPro" id="IPR006083">
    <property type="entry name" value="PRK/URK"/>
</dbReference>
<feature type="domain" description="Phosphoribulokinase/uridine kinase" evidence="1">
    <location>
        <begin position="19"/>
        <end position="193"/>
    </location>
</feature>
<sequence>MLEELFDKNSNFEKGKIFILGIDGLSRSGKTTFVKKLINHLSEIDIPICIFHIDDYIVEKKRRYNTEYEQWYEYYHLQWDVEYLKENLFMKLNKSSEINLYKYNYSTDQQELQVVKIPKTCFIIIEGVFIQRGEWRDFFDYIIYLDCSREKRFCRESADTQSNIEKFKNRYWKAEDYYEKVVKPKQQANLVIEN</sequence>
<organism evidence="2 3">
    <name type="scientific">Evansella alkalicola</name>
    <dbReference type="NCBI Taxonomy" id="745819"/>
    <lineage>
        <taxon>Bacteria</taxon>
        <taxon>Bacillati</taxon>
        <taxon>Bacillota</taxon>
        <taxon>Bacilli</taxon>
        <taxon>Bacillales</taxon>
        <taxon>Bacillaceae</taxon>
        <taxon>Evansella</taxon>
    </lineage>
</organism>
<dbReference type="NCBIfam" id="NF005807">
    <property type="entry name" value="PRK07667.1"/>
    <property type="match status" value="1"/>
</dbReference>